<evidence type="ECO:0000313" key="5">
    <source>
        <dbReference type="EMBL" id="GGE30682.1"/>
    </source>
</evidence>
<sequence>MLSCTDEKTAENEENQQEEHAHEDEIVLTKAQFENGNFRLGKAVLQTFSESFRVTGMIDVPPNNRALVSSFFNGFVSKTTLLVGDEVQKGDLLLQLKNPEFIQLQQNYAENHSELEYLQSEFQRKQNLLADQVISEKVFQKAKSDYMRMKAKVEGLQKTLQLMNVNTKSVLAGNYTDEISIYAPISGKIAKVNVAQGMYLDNSTLIMEILDTDHVHLELDVFEKDVLKIKKGDSLNFKIPEISNQSYRAYVRLIGAEINEKRSVRIHAHPVNEDENFAVGMFVEAYFSNDPKQEISLPTTAFVDQDNQLHVLQLTEETADEYHFKMIEVENLPEQNGFKPLQSKKSFAKEKPFLTQGGFDLVEGEGGGHDH</sequence>
<keyword evidence="6" id="KW-1185">Reference proteome</keyword>
<reference evidence="6" key="1">
    <citation type="journal article" date="2019" name="Int. J. Syst. Evol. Microbiol.">
        <title>The Global Catalogue of Microorganisms (GCM) 10K type strain sequencing project: providing services to taxonomists for standard genome sequencing and annotation.</title>
        <authorList>
            <consortium name="The Broad Institute Genomics Platform"/>
            <consortium name="The Broad Institute Genome Sequencing Center for Infectious Disease"/>
            <person name="Wu L."/>
            <person name="Ma J."/>
        </authorList>
    </citation>
    <scope>NUCLEOTIDE SEQUENCE [LARGE SCALE GENOMIC DNA]</scope>
    <source>
        <strain evidence="6">CGMCC 1.12931</strain>
    </source>
</reference>
<feature type="domain" description="CusB-like barrel-sandwich hybrid" evidence="4">
    <location>
        <begin position="66"/>
        <end position="209"/>
    </location>
</feature>
<dbReference type="InterPro" id="IPR058790">
    <property type="entry name" value="BSH_CusB"/>
</dbReference>
<evidence type="ECO:0000256" key="1">
    <source>
        <dbReference type="ARBA" id="ARBA00009477"/>
    </source>
</evidence>
<dbReference type="InterPro" id="IPR051909">
    <property type="entry name" value="MFP_Cation_Efflux"/>
</dbReference>
<dbReference type="Gene3D" id="2.40.50.100">
    <property type="match status" value="1"/>
</dbReference>
<dbReference type="PANTHER" id="PTHR30097:SF4">
    <property type="entry name" value="SLR6042 PROTEIN"/>
    <property type="match status" value="1"/>
</dbReference>
<comment type="caution">
    <text evidence="5">The sequence shown here is derived from an EMBL/GenBank/DDBJ whole genome shotgun (WGS) entry which is preliminary data.</text>
</comment>
<dbReference type="Gene3D" id="2.40.30.170">
    <property type="match status" value="1"/>
</dbReference>
<dbReference type="NCBIfam" id="TIGR01730">
    <property type="entry name" value="RND_mfp"/>
    <property type="match status" value="1"/>
</dbReference>
<dbReference type="Proteomes" id="UP000599179">
    <property type="component" value="Unassembled WGS sequence"/>
</dbReference>
<dbReference type="PANTHER" id="PTHR30097">
    <property type="entry name" value="CATION EFFLUX SYSTEM PROTEIN CUSB"/>
    <property type="match status" value="1"/>
</dbReference>
<gene>
    <name evidence="5" type="ORF">GCM10010832_08910</name>
</gene>
<feature type="region of interest" description="Disordered" evidence="3">
    <location>
        <begin position="1"/>
        <end position="22"/>
    </location>
</feature>
<evidence type="ECO:0000313" key="6">
    <source>
        <dbReference type="Proteomes" id="UP000599179"/>
    </source>
</evidence>
<dbReference type="Pfam" id="PF25919">
    <property type="entry name" value="BSH_CusB"/>
    <property type="match status" value="1"/>
</dbReference>
<name>A0ABQ1SFX7_9FLAO</name>
<organism evidence="5 6">
    <name type="scientific">Psychroflexus planctonicus</name>
    <dbReference type="NCBI Taxonomy" id="1526575"/>
    <lineage>
        <taxon>Bacteria</taxon>
        <taxon>Pseudomonadati</taxon>
        <taxon>Bacteroidota</taxon>
        <taxon>Flavobacteriia</taxon>
        <taxon>Flavobacteriales</taxon>
        <taxon>Flavobacteriaceae</taxon>
        <taxon>Psychroflexus</taxon>
    </lineage>
</organism>
<dbReference type="EMBL" id="BMGM01000003">
    <property type="protein sequence ID" value="GGE30682.1"/>
    <property type="molecule type" value="Genomic_DNA"/>
</dbReference>
<dbReference type="SUPFAM" id="SSF111369">
    <property type="entry name" value="HlyD-like secretion proteins"/>
    <property type="match status" value="1"/>
</dbReference>
<evidence type="ECO:0000259" key="4">
    <source>
        <dbReference type="Pfam" id="PF25919"/>
    </source>
</evidence>
<evidence type="ECO:0000256" key="2">
    <source>
        <dbReference type="ARBA" id="ARBA00022448"/>
    </source>
</evidence>
<dbReference type="Gene3D" id="1.10.287.470">
    <property type="entry name" value="Helix hairpin bin"/>
    <property type="match status" value="1"/>
</dbReference>
<comment type="similarity">
    <text evidence="1">Belongs to the membrane fusion protein (MFP) (TC 8.A.1) family.</text>
</comment>
<dbReference type="InterPro" id="IPR006143">
    <property type="entry name" value="RND_pump_MFP"/>
</dbReference>
<protein>
    <recommendedName>
        <fullName evidence="4">CusB-like barrel-sandwich hybrid domain-containing protein</fullName>
    </recommendedName>
</protein>
<evidence type="ECO:0000256" key="3">
    <source>
        <dbReference type="SAM" id="MobiDB-lite"/>
    </source>
</evidence>
<keyword evidence="2" id="KW-0813">Transport</keyword>
<proteinExistence type="inferred from homology"/>
<accession>A0ABQ1SFX7</accession>